<evidence type="ECO:0000313" key="5">
    <source>
        <dbReference type="Proteomes" id="UP001283366"/>
    </source>
</evidence>
<dbReference type="InterPro" id="IPR052534">
    <property type="entry name" value="Extracell_DNA_Util/SecSys_Comp"/>
</dbReference>
<dbReference type="Proteomes" id="UP000196125">
    <property type="component" value="Unassembled WGS sequence"/>
</dbReference>
<dbReference type="RefSeq" id="WP_087482256.1">
    <property type="nucleotide sequence ID" value="NZ_AP024883.1"/>
</dbReference>
<sequence length="196" mass="23163">MLHKLNLMDWRQNQLYRRKHLLYGRLILGGFLLSVGQGGTFFWMNQQLSLRRQSELALNVQIKKQKLSLHDWEQQQEEAVQDQKLLDQMNQWIAQSQVPVWLMSFLTSSTPSGIYLEEIRLQEQQVIIQGVSRYPENIAHFIQRLRQAPSVQQLDILSVRDNSPHWGNIFRAFQLRFVIKATSDKAQRKEVTDDDF</sequence>
<feature type="transmembrane region" description="Helical" evidence="1">
    <location>
        <begin position="21"/>
        <end position="44"/>
    </location>
</feature>
<evidence type="ECO:0000313" key="2">
    <source>
        <dbReference type="EMBL" id="MDW6002737.1"/>
    </source>
</evidence>
<evidence type="ECO:0000313" key="3">
    <source>
        <dbReference type="EMBL" id="SMS02228.1"/>
    </source>
</evidence>
<keyword evidence="1" id="KW-0812">Transmembrane</keyword>
<reference evidence="2 5" key="2">
    <citation type="submission" date="2023-11" db="EMBL/GenBank/DDBJ databases">
        <title>Plant-associative lifestyle of Vibrio porteresiae and its evolutionary dynamics.</title>
        <authorList>
            <person name="Rameshkumar N."/>
            <person name="Kirti K."/>
        </authorList>
    </citation>
    <scope>NUCLEOTIDE SEQUENCE [LARGE SCALE GENOMIC DNA]</scope>
    <source>
        <strain evidence="2 5">MSSRF38</strain>
    </source>
</reference>
<dbReference type="PANTHER" id="PTHR40278:SF1">
    <property type="entry name" value="DNA UTILIZATION PROTEIN HOFN"/>
    <property type="match status" value="1"/>
</dbReference>
<evidence type="ECO:0000256" key="1">
    <source>
        <dbReference type="SAM" id="Phobius"/>
    </source>
</evidence>
<evidence type="ECO:0000313" key="4">
    <source>
        <dbReference type="Proteomes" id="UP000196125"/>
    </source>
</evidence>
<keyword evidence="5" id="KW-1185">Reference proteome</keyword>
<protein>
    <submittedName>
        <fullName evidence="3">Fimbrial assembly protein (PilN)</fullName>
    </submittedName>
    <submittedName>
        <fullName evidence="2">PilN domain-containing protein</fullName>
    </submittedName>
</protein>
<name>A0A1Y6IX66_9VIBR</name>
<keyword evidence="1" id="KW-0472">Membrane</keyword>
<dbReference type="OrthoDB" id="5296173at2"/>
<dbReference type="EMBL" id="JAWRCO010000001">
    <property type="protein sequence ID" value="MDW6002737.1"/>
    <property type="molecule type" value="Genomic_DNA"/>
</dbReference>
<gene>
    <name evidence="2" type="ORF">SBX37_07685</name>
    <name evidence="3" type="ORF">VIM7927_03546</name>
</gene>
<proteinExistence type="predicted"/>
<dbReference type="Pfam" id="PF05137">
    <property type="entry name" value="PilN"/>
    <property type="match status" value="1"/>
</dbReference>
<dbReference type="AlphaFoldDB" id="A0A1Y6IX66"/>
<organism evidence="3 4">
    <name type="scientific">Vibrio mangrovi</name>
    <dbReference type="NCBI Taxonomy" id="474394"/>
    <lineage>
        <taxon>Bacteria</taxon>
        <taxon>Pseudomonadati</taxon>
        <taxon>Pseudomonadota</taxon>
        <taxon>Gammaproteobacteria</taxon>
        <taxon>Vibrionales</taxon>
        <taxon>Vibrionaceae</taxon>
        <taxon>Vibrio</taxon>
    </lineage>
</organism>
<keyword evidence="1" id="KW-1133">Transmembrane helix</keyword>
<reference evidence="3 4" key="1">
    <citation type="submission" date="2017-05" db="EMBL/GenBank/DDBJ databases">
        <authorList>
            <person name="Song R."/>
            <person name="Chenine A.L."/>
            <person name="Ruprecht R.M."/>
        </authorList>
    </citation>
    <scope>NUCLEOTIDE SEQUENCE [LARGE SCALE GENOMIC DNA]</scope>
    <source>
        <strain evidence="3 4">CECT 7927</strain>
    </source>
</reference>
<dbReference type="PANTHER" id="PTHR40278">
    <property type="entry name" value="DNA UTILIZATION PROTEIN HOFN"/>
    <property type="match status" value="1"/>
</dbReference>
<dbReference type="EMBL" id="FXXI01000009">
    <property type="protein sequence ID" value="SMS02228.1"/>
    <property type="molecule type" value="Genomic_DNA"/>
</dbReference>
<dbReference type="InterPro" id="IPR007813">
    <property type="entry name" value="PilN"/>
</dbReference>
<accession>A0A1Y6IX66</accession>
<dbReference type="Proteomes" id="UP001283366">
    <property type="component" value="Unassembled WGS sequence"/>
</dbReference>